<dbReference type="Proteomes" id="UP000635606">
    <property type="component" value="Unassembled WGS sequence"/>
</dbReference>
<dbReference type="InterPro" id="IPR051082">
    <property type="entry name" value="Pentapeptide-BTB/POZ_domain"/>
</dbReference>
<name>A0A8J4ECK1_9ACTN</name>
<sequence length="263" mass="27378">MAPAFVRSSDFAIDKPAGHACPNLGADFRCGIHASLRPRGFAGCTVFDCFGAGQQVSRVTYGGRSWRDDPDTAGQMFAVFGVLRHLHELLYYLTEALAMPRAAALHGALAEARDGIEALAAGTPEEVLALDVAPLRAGVGELLGRASELVRSHGVRPSRGRKRDRRGADLIGAVLTGTDLRGATLRGAYLIGADLTGADLRGCDLLGADLRGADLAGANLDGALFLLQSQVDSATGDSRTTLPDGRVRPAHWGAAPGGVEAGR</sequence>
<gene>
    <name evidence="2" type="ORF">Voc01_047080</name>
</gene>
<evidence type="ECO:0008006" key="4">
    <source>
        <dbReference type="Google" id="ProtNLM"/>
    </source>
</evidence>
<evidence type="ECO:0000256" key="1">
    <source>
        <dbReference type="SAM" id="MobiDB-lite"/>
    </source>
</evidence>
<dbReference type="EMBL" id="BOPH01000068">
    <property type="protein sequence ID" value="GIJ69791.1"/>
    <property type="molecule type" value="Genomic_DNA"/>
</dbReference>
<dbReference type="SUPFAM" id="SSF141571">
    <property type="entry name" value="Pentapeptide repeat-like"/>
    <property type="match status" value="1"/>
</dbReference>
<comment type="caution">
    <text evidence="2">The sequence shown here is derived from an EMBL/GenBank/DDBJ whole genome shotgun (WGS) entry which is preliminary data.</text>
</comment>
<dbReference type="AlphaFoldDB" id="A0A8J4ECK1"/>
<reference evidence="2" key="1">
    <citation type="submission" date="2021-01" db="EMBL/GenBank/DDBJ databases">
        <title>Whole genome shotgun sequence of Virgisporangium ochraceum NBRC 16418.</title>
        <authorList>
            <person name="Komaki H."/>
            <person name="Tamura T."/>
        </authorList>
    </citation>
    <scope>NUCLEOTIDE SEQUENCE</scope>
    <source>
        <strain evidence="2">NBRC 16418</strain>
    </source>
</reference>
<accession>A0A8J4ECK1</accession>
<dbReference type="PANTHER" id="PTHR14136:SF17">
    <property type="entry name" value="BTB_POZ DOMAIN-CONTAINING PROTEIN KCTD9"/>
    <property type="match status" value="1"/>
</dbReference>
<proteinExistence type="predicted"/>
<evidence type="ECO:0000313" key="2">
    <source>
        <dbReference type="EMBL" id="GIJ69791.1"/>
    </source>
</evidence>
<keyword evidence="3" id="KW-1185">Reference proteome</keyword>
<dbReference type="InterPro" id="IPR001646">
    <property type="entry name" value="5peptide_repeat"/>
</dbReference>
<dbReference type="Pfam" id="PF00805">
    <property type="entry name" value="Pentapeptide"/>
    <property type="match status" value="1"/>
</dbReference>
<feature type="region of interest" description="Disordered" evidence="1">
    <location>
        <begin position="235"/>
        <end position="263"/>
    </location>
</feature>
<dbReference type="Gene3D" id="2.160.20.80">
    <property type="entry name" value="E3 ubiquitin-protein ligase SopA"/>
    <property type="match status" value="1"/>
</dbReference>
<evidence type="ECO:0000313" key="3">
    <source>
        <dbReference type="Proteomes" id="UP000635606"/>
    </source>
</evidence>
<protein>
    <recommendedName>
        <fullName evidence="4">Pentapeptide repeat protein</fullName>
    </recommendedName>
</protein>
<organism evidence="2 3">
    <name type="scientific">Virgisporangium ochraceum</name>
    <dbReference type="NCBI Taxonomy" id="65505"/>
    <lineage>
        <taxon>Bacteria</taxon>
        <taxon>Bacillati</taxon>
        <taxon>Actinomycetota</taxon>
        <taxon>Actinomycetes</taxon>
        <taxon>Micromonosporales</taxon>
        <taxon>Micromonosporaceae</taxon>
        <taxon>Virgisporangium</taxon>
    </lineage>
</organism>
<dbReference type="PANTHER" id="PTHR14136">
    <property type="entry name" value="BTB_POZ DOMAIN-CONTAINING PROTEIN KCTD9"/>
    <property type="match status" value="1"/>
</dbReference>